<dbReference type="PANTHER" id="PTHR44167">
    <property type="entry name" value="OVARIAN-SPECIFIC SERINE/THREONINE-PROTEIN KINASE LOK-RELATED"/>
    <property type="match status" value="1"/>
</dbReference>
<proteinExistence type="predicted"/>
<evidence type="ECO:0000313" key="3">
    <source>
        <dbReference type="EMBL" id="CEL11733.1"/>
    </source>
</evidence>
<gene>
    <name evidence="3" type="ORF">ASPCAL14830</name>
</gene>
<reference evidence="4" key="1">
    <citation type="journal article" date="2016" name="Genome Announc.">
        <title>Draft genome sequences of fungus Aspergillus calidoustus.</title>
        <authorList>
            <person name="Horn F."/>
            <person name="Linde J."/>
            <person name="Mattern D.J."/>
            <person name="Walther G."/>
            <person name="Guthke R."/>
            <person name="Scherlach K."/>
            <person name="Martin K."/>
            <person name="Brakhage A.A."/>
            <person name="Petzke L."/>
            <person name="Valiante V."/>
        </authorList>
    </citation>
    <scope>NUCLEOTIDE SEQUENCE [LARGE SCALE GENOMIC DNA]</scope>
    <source>
        <strain evidence="4">SF006504</strain>
    </source>
</reference>
<dbReference type="STRING" id="454130.A0A0U4ZQV8"/>
<dbReference type="EMBL" id="CDMC01000030">
    <property type="protein sequence ID" value="CEL11733.1"/>
    <property type="molecule type" value="Genomic_DNA"/>
</dbReference>
<organism evidence="3 4">
    <name type="scientific">Aspergillus calidoustus</name>
    <dbReference type="NCBI Taxonomy" id="454130"/>
    <lineage>
        <taxon>Eukaryota</taxon>
        <taxon>Fungi</taxon>
        <taxon>Dikarya</taxon>
        <taxon>Ascomycota</taxon>
        <taxon>Pezizomycotina</taxon>
        <taxon>Eurotiomycetes</taxon>
        <taxon>Eurotiomycetidae</taxon>
        <taxon>Eurotiales</taxon>
        <taxon>Aspergillaceae</taxon>
        <taxon>Aspergillus</taxon>
        <taxon>Aspergillus subgen. Nidulantes</taxon>
    </lineage>
</organism>
<evidence type="ECO:0000313" key="4">
    <source>
        <dbReference type="Proteomes" id="UP000054771"/>
    </source>
</evidence>
<dbReference type="OMA" id="KVHKYYF"/>
<dbReference type="Pfam" id="PF00069">
    <property type="entry name" value="Pkinase"/>
    <property type="match status" value="1"/>
</dbReference>
<dbReference type="InterPro" id="IPR011009">
    <property type="entry name" value="Kinase-like_dom_sf"/>
</dbReference>
<dbReference type="OrthoDB" id="1668230at2759"/>
<feature type="domain" description="Protein kinase" evidence="2">
    <location>
        <begin position="80"/>
        <end position="317"/>
    </location>
</feature>
<dbReference type="InterPro" id="IPR000719">
    <property type="entry name" value="Prot_kinase_dom"/>
</dbReference>
<name>A0A0U4ZQV8_ASPCI</name>
<protein>
    <recommendedName>
        <fullName evidence="2">Protein kinase domain-containing protein</fullName>
    </recommendedName>
</protein>
<dbReference type="PROSITE" id="PS50011">
    <property type="entry name" value="PROTEIN_KINASE_DOM"/>
    <property type="match status" value="1"/>
</dbReference>
<accession>A0A0U4ZQV8</accession>
<evidence type="ECO:0000259" key="2">
    <source>
        <dbReference type="PROSITE" id="PS50011"/>
    </source>
</evidence>
<dbReference type="GO" id="GO:0004672">
    <property type="term" value="F:protein kinase activity"/>
    <property type="evidence" value="ECO:0007669"/>
    <property type="project" value="InterPro"/>
</dbReference>
<dbReference type="SUPFAM" id="SSF56112">
    <property type="entry name" value="Protein kinase-like (PK-like)"/>
    <property type="match status" value="1"/>
</dbReference>
<feature type="region of interest" description="Disordered" evidence="1">
    <location>
        <begin position="25"/>
        <end position="68"/>
    </location>
</feature>
<keyword evidence="4" id="KW-1185">Reference proteome</keyword>
<feature type="compositionally biased region" description="Polar residues" evidence="1">
    <location>
        <begin position="44"/>
        <end position="57"/>
    </location>
</feature>
<dbReference type="Gene3D" id="1.10.510.10">
    <property type="entry name" value="Transferase(Phosphotransferase) domain 1"/>
    <property type="match status" value="1"/>
</dbReference>
<dbReference type="Proteomes" id="UP000054771">
    <property type="component" value="Unassembled WGS sequence"/>
</dbReference>
<sequence length="317" mass="36152">MVLLNIRYWLSNVVRILTIKDGCDSTPRQDSINAVPDQIDTDPDVNQSSHITRSSPQPVKAKNPASRSSIQHFPFPHDPYVNLPVLGMGMTGIIYELGEDRVVKKARQSQLSDAGNAEYMNTINQQTLENESQVFKRLGKCEGIIPCFQISQYGIELARAQDDLESYMKTHPEPEIALKVKWILSLIKTFSHIHNCRIFVDDIALRNILIMDNQLKVADFGQSILLPPDADITSATEGDLNARIEILHLGWILYSIISWQVHKYYFFDENPELRWPASFPVLDNILCGKLIENCWRGGYISMDQLQHEALQFLSGYY</sequence>
<evidence type="ECO:0000256" key="1">
    <source>
        <dbReference type="SAM" id="MobiDB-lite"/>
    </source>
</evidence>
<dbReference type="GO" id="GO:0005524">
    <property type="term" value="F:ATP binding"/>
    <property type="evidence" value="ECO:0007669"/>
    <property type="project" value="InterPro"/>
</dbReference>
<dbReference type="AlphaFoldDB" id="A0A0U4ZQV8"/>
<dbReference type="PANTHER" id="PTHR44167:SF24">
    <property type="entry name" value="SERINE_THREONINE-PROTEIN KINASE CHK2"/>
    <property type="match status" value="1"/>
</dbReference>